<reference evidence="1" key="1">
    <citation type="submission" date="2022-07" db="EMBL/GenBank/DDBJ databases">
        <title>Prevotella copri.</title>
        <authorList>
            <person name="Yang C."/>
        </authorList>
    </citation>
    <scope>NUCLEOTIDE SEQUENCE</scope>
    <source>
        <strain evidence="1">HF88</strain>
    </source>
</reference>
<dbReference type="RefSeq" id="WP_194253017.1">
    <property type="nucleotide sequence ID" value="NZ_JAJTTD010000010.1"/>
</dbReference>
<gene>
    <name evidence="1" type="ORF">NND11_09345</name>
</gene>
<sequence length="51" mass="5704">MAIDIKVIPTLRGEEAARFVKRAEEVMNNNNRVDFSAKIAEARAILKKAGF</sequence>
<proteinExistence type="predicted"/>
<name>A0AAW5I2P3_9BACT</name>
<dbReference type="AlphaFoldDB" id="A0AAW5I2P3"/>
<dbReference type="Proteomes" id="UP001206014">
    <property type="component" value="Unassembled WGS sequence"/>
</dbReference>
<comment type="caution">
    <text evidence="1">The sequence shown here is derived from an EMBL/GenBank/DDBJ whole genome shotgun (WGS) entry which is preliminary data.</text>
</comment>
<organism evidence="1 2">
    <name type="scientific">Segatella copri</name>
    <dbReference type="NCBI Taxonomy" id="165179"/>
    <lineage>
        <taxon>Bacteria</taxon>
        <taxon>Pseudomonadati</taxon>
        <taxon>Bacteroidota</taxon>
        <taxon>Bacteroidia</taxon>
        <taxon>Bacteroidales</taxon>
        <taxon>Prevotellaceae</taxon>
        <taxon>Segatella</taxon>
    </lineage>
</organism>
<evidence type="ECO:0000313" key="2">
    <source>
        <dbReference type="Proteomes" id="UP001206014"/>
    </source>
</evidence>
<accession>A0AAW5I2P3</accession>
<evidence type="ECO:0000313" key="1">
    <source>
        <dbReference type="EMBL" id="MCP9501753.1"/>
    </source>
</evidence>
<dbReference type="EMBL" id="JANDXR010000010">
    <property type="protein sequence ID" value="MCP9501753.1"/>
    <property type="molecule type" value="Genomic_DNA"/>
</dbReference>
<protein>
    <submittedName>
        <fullName evidence="1">Uncharacterized protein</fullName>
    </submittedName>
</protein>